<evidence type="ECO:0000256" key="20">
    <source>
        <dbReference type="SAM" id="Coils"/>
    </source>
</evidence>
<dbReference type="Gene3D" id="3.30.1370.30">
    <property type="match status" value="1"/>
</dbReference>
<dbReference type="Proteomes" id="UP001055439">
    <property type="component" value="Chromosome 6"/>
</dbReference>
<evidence type="ECO:0000256" key="4">
    <source>
        <dbReference type="ARBA" id="ARBA00005100"/>
    </source>
</evidence>
<dbReference type="GO" id="GO:0042732">
    <property type="term" value="P:D-xylose metabolic process"/>
    <property type="evidence" value="ECO:0007669"/>
    <property type="project" value="InterPro"/>
</dbReference>
<dbReference type="InterPro" id="IPR005024">
    <property type="entry name" value="Snf7_fam"/>
</dbReference>
<evidence type="ECO:0000256" key="18">
    <source>
        <dbReference type="ARBA" id="ARBA00051601"/>
    </source>
</evidence>
<evidence type="ECO:0000256" key="21">
    <source>
        <dbReference type="SAM" id="MobiDB-lite"/>
    </source>
</evidence>
<evidence type="ECO:0000259" key="22">
    <source>
        <dbReference type="Pfam" id="PF01370"/>
    </source>
</evidence>
<dbReference type="Pfam" id="PF03357">
    <property type="entry name" value="Snf7"/>
    <property type="match status" value="1"/>
</dbReference>
<evidence type="ECO:0000256" key="5">
    <source>
        <dbReference type="ARBA" id="ARBA00006471"/>
    </source>
</evidence>
<evidence type="ECO:0000256" key="19">
    <source>
        <dbReference type="RuleBase" id="RU003660"/>
    </source>
</evidence>
<comment type="function">
    <text evidence="15">Catalyzes the NAD-dependent decarboxylation of UDP-glucuronic acid to UDP-xylose. Necessary for the biosynthesis of the core tetrasaccharide in glycosaminoglycan biosynthesis.</text>
</comment>
<dbReference type="SUPFAM" id="SSF56047">
    <property type="entry name" value="Ribosomal protein S8"/>
    <property type="match status" value="1"/>
</dbReference>
<dbReference type="GO" id="GO:0070403">
    <property type="term" value="F:NAD+ binding"/>
    <property type="evidence" value="ECO:0007669"/>
    <property type="project" value="InterPro"/>
</dbReference>
<evidence type="ECO:0000256" key="9">
    <source>
        <dbReference type="ARBA" id="ARBA00022490"/>
    </source>
</evidence>
<dbReference type="EMBL" id="CP097508">
    <property type="protein sequence ID" value="URE09328.1"/>
    <property type="molecule type" value="Genomic_DNA"/>
</dbReference>
<dbReference type="Gene3D" id="3.30.1490.10">
    <property type="match status" value="1"/>
</dbReference>
<dbReference type="FunFam" id="3.30.1370.30:FF:000001">
    <property type="entry name" value="40S ribosomal protein S15a"/>
    <property type="match status" value="1"/>
</dbReference>
<evidence type="ECO:0000256" key="6">
    <source>
        <dbReference type="ARBA" id="ARBA00007505"/>
    </source>
</evidence>
<evidence type="ECO:0000256" key="8">
    <source>
        <dbReference type="ARBA" id="ARBA00012290"/>
    </source>
</evidence>
<evidence type="ECO:0000256" key="2">
    <source>
        <dbReference type="ARBA" id="ARBA00002569"/>
    </source>
</evidence>
<dbReference type="Gene3D" id="6.10.140.1230">
    <property type="match status" value="1"/>
</dbReference>
<dbReference type="GO" id="GO:0048040">
    <property type="term" value="F:UDP-glucuronate decarboxylase activity"/>
    <property type="evidence" value="ECO:0007669"/>
    <property type="project" value="UniProtKB-EC"/>
</dbReference>
<comment type="pathway">
    <text evidence="4">Nucleotide-sugar biosynthesis; UDP-alpha-D-xylose biosynthesis; UDP-alpha-D-xylose from UDP-alpha-D-glucuronate: step 1/1.</text>
</comment>
<dbReference type="EC" id="4.1.1.35" evidence="8"/>
<sequence>MSFIFGKKKTPAELLRENKRMLDKSIRDIERERQGLQTQEKKLIAEIKKTAKQGQMAAVKVMAKDLIRTRHQITKFYALKSQLQGVSLRIQTLKSTQAMGEAMKGVTKAMAQMNRQMNLPALQKIMHEFELQNEKMEMVSEVMGDAIDDALEGDAEEEETEELVNQVLDEIGIDINAELVKAPSTAVAKPEAANKVAQPEAAGNGDSGIDNELQSRRGNAKQFTVTDADSSTAFGALHCCREKAVLVVPIYIRSLDLENSSVGCSDQEKRMATEAANGNNHVVTKKPPTPSPLRNSKFFQSNMRILVTGGAGFIGSHLVDKLMENEKNEVIVADNFFTGSKDNLRKWIGHPRFELIRHDITEPLLVEVDQIYHLACPASPIFYKHNPVKTIKTNVMGTMNMLGLAKRVGARILLTSTSEVYGDPLEHPQTEEYWGNVNPIGVRSCYDEGKRVAETLMFDYHRQHGIEIRIARIFNTYGPRMNIDDGRVVSNFIAQALRGEPLTVQAPGTQTRSFCYVSDMVDGLIRLMEGENTGPINLGNPGEFTMMELAEVVKEMNGLIKMVRVSVLNDALKSMYNAEKRGKRQVMIRPSSKVIIKFLLVMQKHGYIGEFEYVDDHRAGKIVVELNGRLNKCGVISPRFDVGVKEIEPWTARLLPSRQFGYIVLTTSAGIMDHEEARRKNVGGKVLGFFY</sequence>
<organism evidence="23 24">
    <name type="scientific">Musa troglodytarum</name>
    <name type="common">fe'i banana</name>
    <dbReference type="NCBI Taxonomy" id="320322"/>
    <lineage>
        <taxon>Eukaryota</taxon>
        <taxon>Viridiplantae</taxon>
        <taxon>Streptophyta</taxon>
        <taxon>Embryophyta</taxon>
        <taxon>Tracheophyta</taxon>
        <taxon>Spermatophyta</taxon>
        <taxon>Magnoliopsida</taxon>
        <taxon>Liliopsida</taxon>
        <taxon>Zingiberales</taxon>
        <taxon>Musaceae</taxon>
        <taxon>Musa</taxon>
    </lineage>
</organism>
<evidence type="ECO:0000256" key="17">
    <source>
        <dbReference type="ARBA" id="ARBA00035516"/>
    </source>
</evidence>
<evidence type="ECO:0000256" key="12">
    <source>
        <dbReference type="ARBA" id="ARBA00023027"/>
    </source>
</evidence>
<keyword evidence="11 19" id="KW-0689">Ribosomal protein</keyword>
<dbReference type="InterPro" id="IPR000630">
    <property type="entry name" value="Ribosomal_uS8"/>
</dbReference>
<dbReference type="GO" id="GO:0003735">
    <property type="term" value="F:structural constituent of ribosome"/>
    <property type="evidence" value="ECO:0007669"/>
    <property type="project" value="InterPro"/>
</dbReference>
<dbReference type="PROSITE" id="PS00053">
    <property type="entry name" value="RIBOSOMAL_S8"/>
    <property type="match status" value="1"/>
</dbReference>
<dbReference type="InterPro" id="IPR047863">
    <property type="entry name" value="Ribosomal_uS8_CS"/>
</dbReference>
<reference evidence="23" key="1">
    <citation type="submission" date="2022-05" db="EMBL/GenBank/DDBJ databases">
        <title>The Musa troglodytarum L. genome provides insights into the mechanism of non-climacteric behaviour and enrichment of carotenoids.</title>
        <authorList>
            <person name="Wang J."/>
        </authorList>
    </citation>
    <scope>NUCLEOTIDE SEQUENCE</scope>
    <source>
        <tissue evidence="23">Leaf</tissue>
    </source>
</reference>
<keyword evidence="14 19" id="KW-0687">Ribonucleoprotein</keyword>
<dbReference type="FunFam" id="3.30.1490.10:FF:000002">
    <property type="entry name" value="40S ribosomal protein S15a"/>
    <property type="match status" value="1"/>
</dbReference>
<dbReference type="GO" id="GO:1990904">
    <property type="term" value="C:ribonucleoprotein complex"/>
    <property type="evidence" value="ECO:0007669"/>
    <property type="project" value="UniProtKB-KW"/>
</dbReference>
<comment type="function">
    <text evidence="2">One of the primary rRNA binding proteins, it binds directly to 16S rRNA central domain where it helps coordinate assembly of the platform of the 30S subunit.</text>
</comment>
<dbReference type="AlphaFoldDB" id="A0A9E7G9Z3"/>
<comment type="catalytic activity">
    <reaction evidence="18">
        <text>UDP-alpha-D-glucuronate + H(+) = UDP-alpha-D-xylose + CO2</text>
        <dbReference type="Rhea" id="RHEA:23916"/>
        <dbReference type="ChEBI" id="CHEBI:15378"/>
        <dbReference type="ChEBI" id="CHEBI:16526"/>
        <dbReference type="ChEBI" id="CHEBI:57632"/>
        <dbReference type="ChEBI" id="CHEBI:58052"/>
        <dbReference type="EC" id="4.1.1.35"/>
    </reaction>
</comment>
<proteinExistence type="inferred from homology"/>
<evidence type="ECO:0000256" key="13">
    <source>
        <dbReference type="ARBA" id="ARBA00023239"/>
    </source>
</evidence>
<accession>A0A9E7G9Z3</accession>
<dbReference type="Pfam" id="PF01370">
    <property type="entry name" value="Epimerase"/>
    <property type="match status" value="1"/>
</dbReference>
<dbReference type="Pfam" id="PF00410">
    <property type="entry name" value="Ribosomal_S8"/>
    <property type="match status" value="1"/>
</dbReference>
<keyword evidence="10" id="KW-0210">Decarboxylase</keyword>
<evidence type="ECO:0000256" key="15">
    <source>
        <dbReference type="ARBA" id="ARBA00025005"/>
    </source>
</evidence>
<dbReference type="GO" id="GO:0005840">
    <property type="term" value="C:ribosome"/>
    <property type="evidence" value="ECO:0007669"/>
    <property type="project" value="UniProtKB-KW"/>
</dbReference>
<evidence type="ECO:0000256" key="7">
    <source>
        <dbReference type="ARBA" id="ARBA00011458"/>
    </source>
</evidence>
<protein>
    <recommendedName>
        <fullName evidence="16">Small ribosomal subunit protein uS8c</fullName>
        <ecNumber evidence="8">4.1.1.35</ecNumber>
    </recommendedName>
    <alternativeName>
        <fullName evidence="17">30S ribosomal protein S8, chloroplastic</fullName>
    </alternativeName>
</protein>
<dbReference type="GO" id="GO:0007034">
    <property type="term" value="P:vacuolar transport"/>
    <property type="evidence" value="ECO:0007669"/>
    <property type="project" value="InterPro"/>
</dbReference>
<feature type="coiled-coil region" evidence="20">
    <location>
        <begin position="12"/>
        <end position="46"/>
    </location>
</feature>
<dbReference type="FunFam" id="3.40.50.720:FF:000150">
    <property type="entry name" value="UDP-glucuronic acid decarboxylase 6"/>
    <property type="match status" value="1"/>
</dbReference>
<evidence type="ECO:0000313" key="23">
    <source>
        <dbReference type="EMBL" id="URE09328.1"/>
    </source>
</evidence>
<dbReference type="HAMAP" id="MF_01302_A">
    <property type="entry name" value="Ribosomal_uS8_A"/>
    <property type="match status" value="1"/>
</dbReference>
<keyword evidence="9" id="KW-0963">Cytoplasm</keyword>
<dbReference type="Gene3D" id="3.40.50.720">
    <property type="entry name" value="NAD(P)-binding Rossmann-like Domain"/>
    <property type="match status" value="1"/>
</dbReference>
<keyword evidence="12" id="KW-0520">NAD</keyword>
<dbReference type="InterPro" id="IPR036291">
    <property type="entry name" value="NAD(P)-bd_dom_sf"/>
</dbReference>
<dbReference type="GO" id="GO:0005737">
    <property type="term" value="C:cytoplasm"/>
    <property type="evidence" value="ECO:0007669"/>
    <property type="project" value="UniProtKB-SubCell"/>
</dbReference>
<keyword evidence="20" id="KW-0175">Coiled coil</keyword>
<evidence type="ECO:0000256" key="16">
    <source>
        <dbReference type="ARBA" id="ARBA00035153"/>
    </source>
</evidence>
<dbReference type="NCBIfam" id="NF003115">
    <property type="entry name" value="PRK04034.1"/>
    <property type="match status" value="1"/>
</dbReference>
<comment type="subunit">
    <text evidence="7">Part of the 30S ribosomal subunit.</text>
</comment>
<dbReference type="InterPro" id="IPR044516">
    <property type="entry name" value="UXS-like"/>
</dbReference>
<dbReference type="CDD" id="cd05230">
    <property type="entry name" value="UGD_SDR_e"/>
    <property type="match status" value="1"/>
</dbReference>
<keyword evidence="24" id="KW-1185">Reference proteome</keyword>
<keyword evidence="13" id="KW-0456">Lyase</keyword>
<dbReference type="InterPro" id="IPR001509">
    <property type="entry name" value="Epimerase_deHydtase"/>
</dbReference>
<dbReference type="SUPFAM" id="SSF51735">
    <property type="entry name" value="NAD(P)-binding Rossmann-fold domains"/>
    <property type="match status" value="1"/>
</dbReference>
<comment type="subcellular location">
    <subcellularLocation>
        <location evidence="3">Cytoplasm</location>
    </subcellularLocation>
</comment>
<dbReference type="PANTHER" id="PTHR43078">
    <property type="entry name" value="UDP-GLUCURONIC ACID DECARBOXYLASE-RELATED"/>
    <property type="match status" value="1"/>
</dbReference>
<evidence type="ECO:0000313" key="24">
    <source>
        <dbReference type="Proteomes" id="UP001055439"/>
    </source>
</evidence>
<dbReference type="GO" id="GO:0006412">
    <property type="term" value="P:translation"/>
    <property type="evidence" value="ECO:0007669"/>
    <property type="project" value="InterPro"/>
</dbReference>
<evidence type="ECO:0000256" key="14">
    <source>
        <dbReference type="ARBA" id="ARBA00023274"/>
    </source>
</evidence>
<dbReference type="InterPro" id="IPR035987">
    <property type="entry name" value="Ribosomal_uS8_sf"/>
</dbReference>
<feature type="region of interest" description="Disordered" evidence="21">
    <location>
        <begin position="189"/>
        <end position="213"/>
    </location>
</feature>
<gene>
    <name evidence="23" type="ORF">MUK42_22880</name>
</gene>
<comment type="cofactor">
    <cofactor evidence="1">
        <name>NAD(+)</name>
        <dbReference type="ChEBI" id="CHEBI:57540"/>
    </cofactor>
</comment>
<feature type="domain" description="NAD-dependent epimerase/dehydratase" evidence="22">
    <location>
        <begin position="305"/>
        <end position="538"/>
    </location>
</feature>
<comment type="similarity">
    <text evidence="5 19">Belongs to the universal ribosomal protein uS8 family.</text>
</comment>
<dbReference type="PANTHER" id="PTHR43078:SF7">
    <property type="entry name" value="UDP-GLUCURONATE DECARBOXYLASE"/>
    <property type="match status" value="1"/>
</dbReference>
<evidence type="ECO:0000256" key="11">
    <source>
        <dbReference type="ARBA" id="ARBA00022980"/>
    </source>
</evidence>
<dbReference type="OrthoDB" id="331544at2759"/>
<evidence type="ECO:0000256" key="1">
    <source>
        <dbReference type="ARBA" id="ARBA00001911"/>
    </source>
</evidence>
<evidence type="ECO:0000256" key="3">
    <source>
        <dbReference type="ARBA" id="ARBA00004496"/>
    </source>
</evidence>
<evidence type="ECO:0000256" key="10">
    <source>
        <dbReference type="ARBA" id="ARBA00022793"/>
    </source>
</evidence>
<name>A0A9E7G9Z3_9LILI</name>
<comment type="similarity">
    <text evidence="6">Belongs to the NAD(P)-dependent epimerase/dehydratase family. UDP-glucuronic acid decarboxylase subfamily.</text>
</comment>